<sequence length="1654" mass="189493">MFPSKNTHHIPTVALKTSQNAQPQLLQRESDVTHPEKSRHPHLLEERDANSRGHHSVCTAWLPKFRGDSEHHTRTVQETKGWDVFEDPPPSQDSGSMANQQCLDITVKMLKVVAYLVTFIIVLGSGVIAKGTTLFMTSQLRKDKIIPYCNVVLGREKTFITELPEEERFAWMWCLIIAYLVPELGAAIRSLRICFFKSCERPAMNEFLVVVVMETFHSVGTALLIFVILPNLDVVKGAMLTNCLCFVPGLLGMLTRNNEKSKRFIKMIIDLAALTAQATGFVVWSLLEGGQKPELWLIPVTALMISCGWWENYVMIPKDSHTDFWRKLRKFMQRLKDTRYFTCIFVSLWKMISFFCSVLLILFLKNENVPNFFRKFKEAFSQHTIVVTEIKQLISGSGLPDLSDVTPTGETVDMLSWANTPLYVLLIQILSAYLCYIFGKFACKIVIQGFSYAFPVNLTIPVTISLLITACGLRNNNPCFFHNVIPDYLFFESPPVFLLSDFITKQQAWFWLLWLLSQTWITLHIWTPKAERLATTEKLFVLPMYDALLIDQSLGLNRRRDDESDIKSEELAEIGNEHDDDYESISGHSVSNAASKVKSSDHITRIYACATMWHETREEMMEMLKSILRMDEDQSARRVAQKYLRVVDPDYYEFETHIFFDDAFEISDESDDDNVVNRFVKLLIATLDEAASLVHETEIHVKPPKKYPTPYGGRLTWVLPGKTKMIAHLKDKNCVWVMYMYYLLGHRLMELPIPVERKEMIAQNTYLLTLDGDIDFQPHAVHLLIDLMKKNQNLGAACGRIHPIGSGPMVWYQMFEYAIGHWLQKATEHMIGCVLCSPGCFSLFRGKALMDDSVMRKYTTTSQEARHYVQYDQGEDRWLCTLLLQRGYRVEYSAASDAYTHCPEGFNEFYNQRRRWVPSTVANIMDLLMDYRRTIQINDNISMPYIIYQIMLMGGTILGPGTIFLMLVGAFVAAFHIDNWTSFQYNVIPIFLFMFVCFVCKSNIQLFVAQILSTAYALIMMAVIVGTALQLGEDGIGSPSAIFLIALSSSTFIAACLHPQEFFCVVHGFIYLLSIPSMYLLLILYSIINLNVVSWGTREVAVKKTKKLIAAAILSAVYSLIMMAVLVGVALEMNQDGILSPGSLFLFFVAGEIIVTACLHPREFHYLLRGIIYYIFIPSTYLLLNIYVICNVNNIAWGTRDNVTAKKTKQELEQDKKEAEEAKKKVRQKSLLGFLNGGGSGDGSNDEGSIEFSLAGLFKIMFCVHPKSVNEQQQLLRIAESLDSLGKRLETLERVLDPHAHHTSRRRTTSVNSRDNHLVSLHEDPAEEDQIHDEDTETVSSTEPRQQRDDMINPYWIEDKDLKKGEVDFITSSETLFWKDLLDKYLHPIDENKEEKARIASDLKELRNSSVFFFFMLNALFVLIVFLLQLSKDKIHVRWPLGVKTNITYNEETQEDRIASDLIELRNKSVFAFFMFNALFVLIVFLLQLNKDMLHVDWPLGVKTNITYIEETAEVLISKEYLQLEPIGLVFVFFFALILVIQFTAMLFHRFGTLSHILASTELNLYCGKKVEDTSQDALIDKNFVQIVKNLQRLRDIDGDKDDNSGQDKVERRRTIQHLEKNRQKKRPIGTLDVAFKHRFFNMMAEGAGPGIQY</sequence>
<evidence type="ECO:0000256" key="9">
    <source>
        <dbReference type="ARBA" id="ARBA00023136"/>
    </source>
</evidence>
<keyword evidence="10" id="KW-0325">Glycoprotein</keyword>
<dbReference type="CDD" id="cd04190">
    <property type="entry name" value="Chitin_synth_C"/>
    <property type="match status" value="1"/>
</dbReference>
<feature type="compositionally biased region" description="Basic and acidic residues" evidence="14">
    <location>
        <begin position="1314"/>
        <end position="1324"/>
    </location>
</feature>
<feature type="transmembrane region" description="Helical" evidence="15">
    <location>
        <begin position="296"/>
        <end position="316"/>
    </location>
</feature>
<feature type="transmembrane region" description="Helical" evidence="15">
    <location>
        <begin position="508"/>
        <end position="526"/>
    </location>
</feature>
<evidence type="ECO:0000256" key="10">
    <source>
        <dbReference type="ARBA" id="ARBA00023180"/>
    </source>
</evidence>
<keyword evidence="6 15" id="KW-0812">Transmembrane</keyword>
<feature type="region of interest" description="Disordered" evidence="14">
    <location>
        <begin position="1296"/>
        <end position="1346"/>
    </location>
</feature>
<comment type="subcellular location">
    <subcellularLocation>
        <location evidence="1">Cell membrane</location>
        <topology evidence="1">Multi-pass membrane protein</topology>
    </subcellularLocation>
</comment>
<keyword evidence="7 15" id="KW-1133">Transmembrane helix</keyword>
<feature type="transmembrane region" description="Helical" evidence="15">
    <location>
        <begin position="1527"/>
        <end position="1548"/>
    </location>
</feature>
<feature type="compositionally biased region" description="Polar residues" evidence="14">
    <location>
        <begin position="15"/>
        <end position="27"/>
    </location>
</feature>
<dbReference type="SUPFAM" id="SSF53448">
    <property type="entry name" value="Nucleotide-diphospho-sugar transferases"/>
    <property type="match status" value="1"/>
</dbReference>
<feature type="transmembrane region" description="Helical" evidence="15">
    <location>
        <begin position="112"/>
        <end position="129"/>
    </location>
</feature>
<dbReference type="Pfam" id="PF03142">
    <property type="entry name" value="Chitin_synth_2"/>
    <property type="match status" value="1"/>
</dbReference>
<evidence type="ECO:0000256" key="1">
    <source>
        <dbReference type="ARBA" id="ARBA00004651"/>
    </source>
</evidence>
<feature type="domain" description="Chitin synthase chs-1/2 N-terminal putative transporter" evidence="16">
    <location>
        <begin position="107"/>
        <end position="378"/>
    </location>
</feature>
<feature type="transmembrane region" description="Helical" evidence="15">
    <location>
        <begin position="1069"/>
        <end position="1088"/>
    </location>
</feature>
<dbReference type="EMBL" id="OE001463">
    <property type="protein sequence ID" value="CAD7456870.1"/>
    <property type="molecule type" value="Genomic_DNA"/>
</dbReference>
<evidence type="ECO:0000256" key="7">
    <source>
        <dbReference type="ARBA" id="ARBA00022989"/>
    </source>
</evidence>
<feature type="transmembrane region" description="Helical" evidence="15">
    <location>
        <begin position="983"/>
        <end position="1000"/>
    </location>
</feature>
<feature type="transmembrane region" description="Helical" evidence="15">
    <location>
        <begin position="450"/>
        <end position="468"/>
    </location>
</feature>
<feature type="transmembrane region" description="Helical" evidence="15">
    <location>
        <begin position="207"/>
        <end position="229"/>
    </location>
</feature>
<evidence type="ECO:0000256" key="11">
    <source>
        <dbReference type="ARBA" id="ARBA00046329"/>
    </source>
</evidence>
<feature type="compositionally biased region" description="Acidic residues" evidence="14">
    <location>
        <begin position="1325"/>
        <end position="1337"/>
    </location>
</feature>
<feature type="transmembrane region" description="Helical" evidence="15">
    <location>
        <begin position="1036"/>
        <end position="1057"/>
    </location>
</feature>
<proteinExistence type="inferred from homology"/>
<dbReference type="Gene3D" id="3.90.550.10">
    <property type="entry name" value="Spore Coat Polysaccharide Biosynthesis Protein SpsA, Chain A"/>
    <property type="match status" value="1"/>
</dbReference>
<evidence type="ECO:0000256" key="14">
    <source>
        <dbReference type="SAM" id="MobiDB-lite"/>
    </source>
</evidence>
<evidence type="ECO:0000256" key="3">
    <source>
        <dbReference type="ARBA" id="ARBA00022475"/>
    </source>
</evidence>
<feature type="transmembrane region" description="Helical" evidence="15">
    <location>
        <begin position="337"/>
        <end position="364"/>
    </location>
</feature>
<name>A0A7R9NUI0_9NEOP</name>
<protein>
    <recommendedName>
        <fullName evidence="2">chitin synthase</fullName>
        <ecNumber evidence="2">2.4.1.16</ecNumber>
    </recommendedName>
</protein>
<gene>
    <name evidence="17" type="ORF">TTEB3V08_LOCUS4885</name>
</gene>
<keyword evidence="5" id="KW-0808">Transferase</keyword>
<feature type="transmembrane region" description="Helical" evidence="15">
    <location>
        <begin position="267"/>
        <end position="284"/>
    </location>
</feature>
<dbReference type="InterPro" id="IPR029044">
    <property type="entry name" value="Nucleotide-diphossugar_trans"/>
</dbReference>
<evidence type="ECO:0000313" key="17">
    <source>
        <dbReference type="EMBL" id="CAD7456870.1"/>
    </source>
</evidence>
<feature type="transmembrane region" description="Helical" evidence="15">
    <location>
        <begin position="1108"/>
        <end position="1131"/>
    </location>
</feature>
<keyword evidence="8 13" id="KW-0175">Coiled coil</keyword>
<evidence type="ECO:0000256" key="4">
    <source>
        <dbReference type="ARBA" id="ARBA00022676"/>
    </source>
</evidence>
<evidence type="ECO:0000256" key="8">
    <source>
        <dbReference type="ARBA" id="ARBA00023054"/>
    </source>
</evidence>
<evidence type="ECO:0000256" key="12">
    <source>
        <dbReference type="ARBA" id="ARBA00048014"/>
    </source>
</evidence>
<feature type="transmembrane region" description="Helical" evidence="15">
    <location>
        <begin position="170"/>
        <end position="195"/>
    </location>
</feature>
<dbReference type="Pfam" id="PF23000">
    <property type="entry name" value="ChitinSynthase_IV_N"/>
    <property type="match status" value="1"/>
</dbReference>
<evidence type="ECO:0000256" key="6">
    <source>
        <dbReference type="ARBA" id="ARBA00022692"/>
    </source>
</evidence>
<evidence type="ECO:0000259" key="16">
    <source>
        <dbReference type="Pfam" id="PF23000"/>
    </source>
</evidence>
<evidence type="ECO:0000256" key="13">
    <source>
        <dbReference type="SAM" id="Coils"/>
    </source>
</evidence>
<dbReference type="EC" id="2.4.1.16" evidence="2"/>
<feature type="transmembrane region" description="Helical" evidence="15">
    <location>
        <begin position="950"/>
        <end position="977"/>
    </location>
</feature>
<dbReference type="PANTHER" id="PTHR22914">
    <property type="entry name" value="CHITIN SYNTHASE"/>
    <property type="match status" value="1"/>
</dbReference>
<feature type="transmembrane region" description="Helical" evidence="15">
    <location>
        <begin position="420"/>
        <end position="438"/>
    </location>
</feature>
<feature type="transmembrane region" description="Helical" evidence="15">
    <location>
        <begin position="1138"/>
        <end position="1159"/>
    </location>
</feature>
<evidence type="ECO:0000256" key="15">
    <source>
        <dbReference type="SAM" id="Phobius"/>
    </source>
</evidence>
<evidence type="ECO:0000256" key="5">
    <source>
        <dbReference type="ARBA" id="ARBA00022679"/>
    </source>
</evidence>
<feature type="transmembrane region" description="Helical" evidence="15">
    <location>
        <begin position="1470"/>
        <end position="1489"/>
    </location>
</feature>
<comment type="catalytic activity">
    <reaction evidence="12">
        <text>[(1-&gt;4)-N-acetyl-beta-D-glucosaminyl](n) + UDP-N-acetyl-alpha-D-glucosamine = [(1-&gt;4)-N-acetyl-beta-D-glucosaminyl](n+1) + UDP + H(+)</text>
        <dbReference type="Rhea" id="RHEA:16637"/>
        <dbReference type="Rhea" id="RHEA-COMP:9593"/>
        <dbReference type="Rhea" id="RHEA-COMP:9595"/>
        <dbReference type="ChEBI" id="CHEBI:15378"/>
        <dbReference type="ChEBI" id="CHEBI:17029"/>
        <dbReference type="ChEBI" id="CHEBI:57705"/>
        <dbReference type="ChEBI" id="CHEBI:58223"/>
        <dbReference type="EC" id="2.4.1.16"/>
    </reaction>
</comment>
<feature type="compositionally biased region" description="Basic and acidic residues" evidence="14">
    <location>
        <begin position="28"/>
        <end position="51"/>
    </location>
</feature>
<dbReference type="GO" id="GO:0006031">
    <property type="term" value="P:chitin biosynthetic process"/>
    <property type="evidence" value="ECO:0007669"/>
    <property type="project" value="TreeGrafter"/>
</dbReference>
<dbReference type="GO" id="GO:0004100">
    <property type="term" value="F:chitin synthase activity"/>
    <property type="evidence" value="ECO:0007669"/>
    <property type="project" value="UniProtKB-EC"/>
</dbReference>
<dbReference type="PANTHER" id="PTHR22914:SF42">
    <property type="entry name" value="CHITIN SYNTHASE"/>
    <property type="match status" value="1"/>
</dbReference>
<feature type="transmembrane region" description="Helical" evidence="15">
    <location>
        <begin position="1411"/>
        <end position="1430"/>
    </location>
</feature>
<accession>A0A7R9NUI0</accession>
<organism evidence="17">
    <name type="scientific">Timema tahoe</name>
    <dbReference type="NCBI Taxonomy" id="61484"/>
    <lineage>
        <taxon>Eukaryota</taxon>
        <taxon>Metazoa</taxon>
        <taxon>Ecdysozoa</taxon>
        <taxon>Arthropoda</taxon>
        <taxon>Hexapoda</taxon>
        <taxon>Insecta</taxon>
        <taxon>Pterygota</taxon>
        <taxon>Neoptera</taxon>
        <taxon>Polyneoptera</taxon>
        <taxon>Phasmatodea</taxon>
        <taxon>Timematodea</taxon>
        <taxon>Timematoidea</taxon>
        <taxon>Timematidae</taxon>
        <taxon>Timema</taxon>
    </lineage>
</organism>
<keyword evidence="3" id="KW-1003">Cell membrane</keyword>
<feature type="region of interest" description="Disordered" evidence="14">
    <location>
        <begin position="1"/>
        <end position="51"/>
    </location>
</feature>
<dbReference type="InterPro" id="IPR055120">
    <property type="entry name" value="Chs-1/2_IV_N"/>
</dbReference>
<comment type="similarity">
    <text evidence="11">Belongs to the chitin synthase family. Class IV subfamily.</text>
</comment>
<feature type="transmembrane region" description="Helical" evidence="15">
    <location>
        <begin position="1007"/>
        <end position="1030"/>
    </location>
</feature>
<evidence type="ECO:0000256" key="2">
    <source>
        <dbReference type="ARBA" id="ARBA00012543"/>
    </source>
</evidence>
<feature type="coiled-coil region" evidence="13">
    <location>
        <begin position="1202"/>
        <end position="1232"/>
    </location>
</feature>
<keyword evidence="4" id="KW-0328">Glycosyltransferase</keyword>
<dbReference type="FunFam" id="3.90.550.10:FF:000139">
    <property type="entry name" value="Chitin synthase 8"/>
    <property type="match status" value="1"/>
</dbReference>
<dbReference type="InterPro" id="IPR004835">
    <property type="entry name" value="Chitin_synth"/>
</dbReference>
<feature type="transmembrane region" description="Helical" evidence="15">
    <location>
        <begin position="235"/>
        <end position="255"/>
    </location>
</feature>
<feature type="transmembrane region" description="Helical" evidence="15">
    <location>
        <begin position="1171"/>
        <end position="1190"/>
    </location>
</feature>
<keyword evidence="9 15" id="KW-0472">Membrane</keyword>
<reference evidence="17" key="1">
    <citation type="submission" date="2020-11" db="EMBL/GenBank/DDBJ databases">
        <authorList>
            <person name="Tran Van P."/>
        </authorList>
    </citation>
    <scope>NUCLEOTIDE SEQUENCE</scope>
</reference>
<dbReference type="GO" id="GO:0005886">
    <property type="term" value="C:plasma membrane"/>
    <property type="evidence" value="ECO:0007669"/>
    <property type="project" value="UniProtKB-SubCell"/>
</dbReference>